<reference evidence="1" key="1">
    <citation type="submission" date="2019-07" db="EMBL/GenBank/DDBJ databases">
        <authorList>
            <person name="Dittberner H."/>
        </authorList>
    </citation>
    <scope>NUCLEOTIDE SEQUENCE [LARGE SCALE GENOMIC DNA]</scope>
</reference>
<dbReference type="AlphaFoldDB" id="A0A565CHM0"/>
<organism evidence="1 2">
    <name type="scientific">Arabis nemorensis</name>
    <dbReference type="NCBI Taxonomy" id="586526"/>
    <lineage>
        <taxon>Eukaryota</taxon>
        <taxon>Viridiplantae</taxon>
        <taxon>Streptophyta</taxon>
        <taxon>Embryophyta</taxon>
        <taxon>Tracheophyta</taxon>
        <taxon>Spermatophyta</taxon>
        <taxon>Magnoliopsida</taxon>
        <taxon>eudicotyledons</taxon>
        <taxon>Gunneridae</taxon>
        <taxon>Pentapetalae</taxon>
        <taxon>rosids</taxon>
        <taxon>malvids</taxon>
        <taxon>Brassicales</taxon>
        <taxon>Brassicaceae</taxon>
        <taxon>Arabideae</taxon>
        <taxon>Arabis</taxon>
    </lineage>
</organism>
<dbReference type="EMBL" id="CABITT030000008">
    <property type="protein sequence ID" value="VVB13183.1"/>
    <property type="molecule type" value="Genomic_DNA"/>
</dbReference>
<keyword evidence="2" id="KW-1185">Reference proteome</keyword>
<evidence type="ECO:0000313" key="2">
    <source>
        <dbReference type="Proteomes" id="UP000489600"/>
    </source>
</evidence>
<dbReference type="OrthoDB" id="1720400at2759"/>
<evidence type="ECO:0000313" key="1">
    <source>
        <dbReference type="EMBL" id="VVB13183.1"/>
    </source>
</evidence>
<gene>
    <name evidence="1" type="ORF">ANE_LOCUS23627</name>
</gene>
<comment type="caution">
    <text evidence="1">The sequence shown here is derived from an EMBL/GenBank/DDBJ whole genome shotgun (WGS) entry which is preliminary data.</text>
</comment>
<sequence length="183" mass="21244">MVDAPFEVGESSNGLLSHQLHSYNFFIQKVFDSFGEMVVEPWFDPAKHKYLGWRYASVKFESMTYSSRVKVSVQLHSLPLATRNDLSNLRKRLLKPNTNNLVSREDVSTTLGTSVSQQLNNNEPTHGRINCYAWEHNFLLRWGSQSRNVDNLRVRQYRSWDDIKIAGRVRDQKEHGRSSKNLS</sequence>
<accession>A0A565CHM0</accession>
<name>A0A565CHM0_9BRAS</name>
<dbReference type="Proteomes" id="UP000489600">
    <property type="component" value="Unassembled WGS sequence"/>
</dbReference>
<proteinExistence type="predicted"/>
<protein>
    <submittedName>
        <fullName evidence="1">Uncharacterized protein</fullName>
    </submittedName>
</protein>